<proteinExistence type="predicted"/>
<evidence type="ECO:0000313" key="2">
    <source>
        <dbReference type="Proteomes" id="UP001243375"/>
    </source>
</evidence>
<dbReference type="Proteomes" id="UP001243375">
    <property type="component" value="Unassembled WGS sequence"/>
</dbReference>
<evidence type="ECO:0000313" key="1">
    <source>
        <dbReference type="EMBL" id="KAJ9119066.1"/>
    </source>
</evidence>
<sequence length="261" mass="27913">MSFTETYTLPTKPAATSAQQFPLQDLSRSRTRSQASLGAGDSLSEQPVLTSEQAANCNPDEDFPEGGYGWVIVAACFVNAAMWGGINYSWGVIQLRLVQDKLSSASTLSFIGGLSSACISAFATLNSNLVRRFGVRNCALVGSVLVAFAQIFSGWTTKNLGGLFVCSGLMMGTGMSILFMAGSTLPSQYFKRRRGLANGIVFSGSGLGGAIMSITIEALIQRFGPGWAFRIIGLVALALMCPASWMLKERTRPKKGSFLEW</sequence>
<dbReference type="EMBL" id="JASBWU010000009">
    <property type="protein sequence ID" value="KAJ9119066.1"/>
    <property type="molecule type" value="Genomic_DNA"/>
</dbReference>
<reference evidence="1" key="1">
    <citation type="submission" date="2023-04" db="EMBL/GenBank/DDBJ databases">
        <title>Draft Genome sequencing of Naganishia species isolated from polar environments using Oxford Nanopore Technology.</title>
        <authorList>
            <person name="Leo P."/>
            <person name="Venkateswaran K."/>
        </authorList>
    </citation>
    <scope>NUCLEOTIDE SEQUENCE</scope>
    <source>
        <strain evidence="1">MNA-CCFEE 5425</strain>
    </source>
</reference>
<accession>A0ACC2X7M6</accession>
<gene>
    <name evidence="1" type="ORF">QFC22_003557</name>
</gene>
<name>A0ACC2X7M6_9TREE</name>
<keyword evidence="2" id="KW-1185">Reference proteome</keyword>
<comment type="caution">
    <text evidence="1">The sequence shown here is derived from an EMBL/GenBank/DDBJ whole genome shotgun (WGS) entry which is preliminary data.</text>
</comment>
<protein>
    <submittedName>
        <fullName evidence="1">Uncharacterized protein</fullName>
    </submittedName>
</protein>
<organism evidence="1 2">
    <name type="scientific">Naganishia vaughanmartiniae</name>
    <dbReference type="NCBI Taxonomy" id="1424756"/>
    <lineage>
        <taxon>Eukaryota</taxon>
        <taxon>Fungi</taxon>
        <taxon>Dikarya</taxon>
        <taxon>Basidiomycota</taxon>
        <taxon>Agaricomycotina</taxon>
        <taxon>Tremellomycetes</taxon>
        <taxon>Filobasidiales</taxon>
        <taxon>Filobasidiaceae</taxon>
        <taxon>Naganishia</taxon>
    </lineage>
</organism>